<feature type="chain" id="PRO_5002865966" evidence="1">
    <location>
        <begin position="23"/>
        <end position="537"/>
    </location>
</feature>
<dbReference type="InParanoid" id="B8BUL2"/>
<dbReference type="GeneID" id="7450388"/>
<feature type="domain" description="VDE lipocalin" evidence="2">
    <location>
        <begin position="252"/>
        <end position="511"/>
    </location>
</feature>
<accession>B8BUL2</accession>
<dbReference type="AlphaFoldDB" id="B8BUL2"/>
<dbReference type="PANTHER" id="PTHR33970:SF2">
    <property type="entry name" value="OS01G0716400 PROTEIN"/>
    <property type="match status" value="1"/>
</dbReference>
<dbReference type="KEGG" id="tps:THAPSDRAFT_270211"/>
<dbReference type="PaxDb" id="35128-Thaps261400"/>
<dbReference type="PANTHER" id="PTHR33970">
    <property type="entry name" value="VIOLAXANTHIN DE-EPOXIDASE, CHLOROPLASTIC-RELATED"/>
    <property type="match status" value="1"/>
</dbReference>
<keyword evidence="4" id="KW-1185">Reference proteome</keyword>
<reference evidence="3 4" key="1">
    <citation type="journal article" date="2004" name="Science">
        <title>The genome of the diatom Thalassiosira pseudonana: ecology, evolution, and metabolism.</title>
        <authorList>
            <person name="Armbrust E.V."/>
            <person name="Berges J.A."/>
            <person name="Bowler C."/>
            <person name="Green B.R."/>
            <person name="Martinez D."/>
            <person name="Putnam N.H."/>
            <person name="Zhou S."/>
            <person name="Allen A.E."/>
            <person name="Apt K.E."/>
            <person name="Bechner M."/>
            <person name="Brzezinski M.A."/>
            <person name="Chaal B.K."/>
            <person name="Chiovitti A."/>
            <person name="Davis A.K."/>
            <person name="Demarest M.S."/>
            <person name="Detter J.C."/>
            <person name="Glavina T."/>
            <person name="Goodstein D."/>
            <person name="Hadi M.Z."/>
            <person name="Hellsten U."/>
            <person name="Hildebrand M."/>
            <person name="Jenkins B.D."/>
            <person name="Jurka J."/>
            <person name="Kapitonov V.V."/>
            <person name="Kroger N."/>
            <person name="Lau W.W."/>
            <person name="Lane T.W."/>
            <person name="Larimer F.W."/>
            <person name="Lippmeier J.C."/>
            <person name="Lucas S."/>
            <person name="Medina M."/>
            <person name="Montsant A."/>
            <person name="Obornik M."/>
            <person name="Parker M.S."/>
            <person name="Palenik B."/>
            <person name="Pazour G.J."/>
            <person name="Richardson P.M."/>
            <person name="Rynearson T.A."/>
            <person name="Saito M.A."/>
            <person name="Schwartz D.C."/>
            <person name="Thamatrakoln K."/>
            <person name="Valentin K."/>
            <person name="Vardi A."/>
            <person name="Wilkerson F.P."/>
            <person name="Rokhsar D.S."/>
        </authorList>
    </citation>
    <scope>NUCLEOTIDE SEQUENCE [LARGE SCALE GENOMIC DNA]</scope>
    <source>
        <strain evidence="3 4">CCMP1335</strain>
    </source>
</reference>
<evidence type="ECO:0000259" key="2">
    <source>
        <dbReference type="Pfam" id="PF07137"/>
    </source>
</evidence>
<dbReference type="RefSeq" id="XP_002287333.1">
    <property type="nucleotide sequence ID" value="XM_002287297.1"/>
</dbReference>
<evidence type="ECO:0000256" key="1">
    <source>
        <dbReference type="SAM" id="SignalP"/>
    </source>
</evidence>
<dbReference type="GO" id="GO:0046422">
    <property type="term" value="F:violaxanthin de-epoxidase activity"/>
    <property type="evidence" value="ECO:0007669"/>
    <property type="project" value="InterPro"/>
</dbReference>
<dbReference type="InterPro" id="IPR012674">
    <property type="entry name" value="Calycin"/>
</dbReference>
<organism evidence="3 4">
    <name type="scientific">Thalassiosira pseudonana</name>
    <name type="common">Marine diatom</name>
    <name type="synonym">Cyclotella nana</name>
    <dbReference type="NCBI Taxonomy" id="35128"/>
    <lineage>
        <taxon>Eukaryota</taxon>
        <taxon>Sar</taxon>
        <taxon>Stramenopiles</taxon>
        <taxon>Ochrophyta</taxon>
        <taxon>Bacillariophyta</taxon>
        <taxon>Coscinodiscophyceae</taxon>
        <taxon>Thalassiosirophycidae</taxon>
        <taxon>Thalassiosirales</taxon>
        <taxon>Thalassiosiraceae</taxon>
        <taxon>Thalassiosira</taxon>
    </lineage>
</organism>
<dbReference type="GO" id="GO:0016491">
    <property type="term" value="F:oxidoreductase activity"/>
    <property type="evidence" value="ECO:0000318"/>
    <property type="project" value="GO_Central"/>
</dbReference>
<gene>
    <name evidence="3" type="ORF">THAPSDRAFT_270211</name>
</gene>
<dbReference type="InterPro" id="IPR010788">
    <property type="entry name" value="VDE_dom"/>
</dbReference>
<dbReference type="InterPro" id="IPR044682">
    <property type="entry name" value="VDE"/>
</dbReference>
<dbReference type="GO" id="GO:0010028">
    <property type="term" value="P:xanthophyll cycle"/>
    <property type="evidence" value="ECO:0007669"/>
    <property type="project" value="InterPro"/>
</dbReference>
<evidence type="ECO:0000313" key="3">
    <source>
        <dbReference type="EMBL" id="EED94776.1"/>
    </source>
</evidence>
<keyword evidence="1" id="KW-0732">Signal</keyword>
<name>B8BUL2_THAPS</name>
<proteinExistence type="predicted"/>
<dbReference type="Pfam" id="PF07137">
    <property type="entry name" value="VDE"/>
    <property type="match status" value="1"/>
</dbReference>
<dbReference type="eggNOG" id="ENOG502QUXT">
    <property type="taxonomic scope" value="Eukaryota"/>
</dbReference>
<dbReference type="Proteomes" id="UP000001449">
    <property type="component" value="Chromosome 2"/>
</dbReference>
<feature type="signal peptide" evidence="1">
    <location>
        <begin position="1"/>
        <end position="22"/>
    </location>
</feature>
<dbReference type="EMBL" id="CM000639">
    <property type="protein sequence ID" value="EED94776.1"/>
    <property type="molecule type" value="Genomic_DNA"/>
</dbReference>
<protein>
    <submittedName>
        <fullName evidence="3">Violaxanthin de-epoxidase-like 2</fullName>
    </submittedName>
</protein>
<dbReference type="Gene3D" id="2.40.128.20">
    <property type="match status" value="1"/>
</dbReference>
<dbReference type="HOGENOM" id="CLU_1080088_0_0_1"/>
<reference evidence="3 4" key="2">
    <citation type="journal article" date="2008" name="Nature">
        <title>The Phaeodactylum genome reveals the evolutionary history of diatom genomes.</title>
        <authorList>
            <person name="Bowler C."/>
            <person name="Allen A.E."/>
            <person name="Badger J.H."/>
            <person name="Grimwood J."/>
            <person name="Jabbari K."/>
            <person name="Kuo A."/>
            <person name="Maheswari U."/>
            <person name="Martens C."/>
            <person name="Maumus F."/>
            <person name="Otillar R.P."/>
            <person name="Rayko E."/>
            <person name="Salamov A."/>
            <person name="Vandepoele K."/>
            <person name="Beszteri B."/>
            <person name="Gruber A."/>
            <person name="Heijde M."/>
            <person name="Katinka M."/>
            <person name="Mock T."/>
            <person name="Valentin K."/>
            <person name="Verret F."/>
            <person name="Berges J.A."/>
            <person name="Brownlee C."/>
            <person name="Cadoret J.P."/>
            <person name="Chiovitti A."/>
            <person name="Choi C.J."/>
            <person name="Coesel S."/>
            <person name="De Martino A."/>
            <person name="Detter J.C."/>
            <person name="Durkin C."/>
            <person name="Falciatore A."/>
            <person name="Fournet J."/>
            <person name="Haruta M."/>
            <person name="Huysman M.J."/>
            <person name="Jenkins B.D."/>
            <person name="Jiroutova K."/>
            <person name="Jorgensen R.E."/>
            <person name="Joubert Y."/>
            <person name="Kaplan A."/>
            <person name="Kroger N."/>
            <person name="Kroth P.G."/>
            <person name="La Roche J."/>
            <person name="Lindquist E."/>
            <person name="Lommer M."/>
            <person name="Martin-Jezequel V."/>
            <person name="Lopez P.J."/>
            <person name="Lucas S."/>
            <person name="Mangogna M."/>
            <person name="McGinnis K."/>
            <person name="Medlin L.K."/>
            <person name="Montsant A."/>
            <person name="Oudot-Le Secq M.P."/>
            <person name="Napoli C."/>
            <person name="Obornik M."/>
            <person name="Parker M.S."/>
            <person name="Petit J.L."/>
            <person name="Porcel B.M."/>
            <person name="Poulsen N."/>
            <person name="Robison M."/>
            <person name="Rychlewski L."/>
            <person name="Rynearson T.A."/>
            <person name="Schmutz J."/>
            <person name="Shapiro H."/>
            <person name="Siaut M."/>
            <person name="Stanley M."/>
            <person name="Sussman M.R."/>
            <person name="Taylor A.R."/>
            <person name="Vardi A."/>
            <person name="von Dassow P."/>
            <person name="Vyverman W."/>
            <person name="Willis A."/>
            <person name="Wyrwicz L.S."/>
            <person name="Rokhsar D.S."/>
            <person name="Weissenbach J."/>
            <person name="Armbrust E.V."/>
            <person name="Green B.R."/>
            <person name="Van de Peer Y."/>
            <person name="Grigoriev I.V."/>
        </authorList>
    </citation>
    <scope>NUCLEOTIDE SEQUENCE [LARGE SCALE GENOMIC DNA]</scope>
    <source>
        <strain evidence="3 4">CCMP1335</strain>
    </source>
</reference>
<dbReference type="STRING" id="35128.B8BUL2"/>
<sequence>MAMVLLIRTAVIASYSLTLTSAFSSSIRPTCRTFRQSTPHHATASNVDIIGTVALLVPSSSTELSKYGSKSPAPRPSYQEAAEHLARKISHFSDGRIEATVVTPSTNQDDTDDVCLTSNALIALGITDPAEVQYLSTTFRKRRTSHQETSSYNTCQFALDCGSNNYAPLVGPWDEANPSILAEIAPWTGVASGKRLTEQMNGLFEKQTSDEFALAVMLFFNRFSGAAIPWVQHSIDVTWEKGLVQNAKEIFSMITKCGPCITKCLNDENCSQCINALDKIDTRDQVTSYRTVVSFESELLRDFSLCILQKNNIFECSAEIPELPVVKPMSTWRGKDVTTDVARGIMIGHLEGAGGSLEGNLQLGVSWKVACGANVAYDQFPSQNQLFYPSAKGKDLWYDPVFRVETIDGRNVWCKRHYKVRNGETPGTFKFSVLDNGVTSNEFWTIVGAADDLSWVVFHYAGAAGAVGQRYLGGLLCTPTGELPPEEDLGHIYNFLRSAEIEPWELFVVDNDDQSPGALAAGAPPLDYFRKTASVIG</sequence>
<evidence type="ECO:0000313" key="4">
    <source>
        <dbReference type="Proteomes" id="UP000001449"/>
    </source>
</evidence>